<dbReference type="Proteomes" id="UP001412067">
    <property type="component" value="Unassembled WGS sequence"/>
</dbReference>
<gene>
    <name evidence="3" type="primary">BHLH123</name>
    <name evidence="3" type="ORF">KSP40_PGU007785</name>
</gene>
<accession>A0ABR2LJX7</accession>
<evidence type="ECO:0000256" key="1">
    <source>
        <dbReference type="ARBA" id="ARBA00004123"/>
    </source>
</evidence>
<comment type="caution">
    <text evidence="3">The sequence shown here is derived from an EMBL/GenBank/DDBJ whole genome shotgun (WGS) entry which is preliminary data.</text>
</comment>
<evidence type="ECO:0000313" key="4">
    <source>
        <dbReference type="Proteomes" id="UP001412067"/>
    </source>
</evidence>
<dbReference type="InterPro" id="IPR045843">
    <property type="entry name" value="IND-like"/>
</dbReference>
<organism evidence="3 4">
    <name type="scientific">Platanthera guangdongensis</name>
    <dbReference type="NCBI Taxonomy" id="2320717"/>
    <lineage>
        <taxon>Eukaryota</taxon>
        <taxon>Viridiplantae</taxon>
        <taxon>Streptophyta</taxon>
        <taxon>Embryophyta</taxon>
        <taxon>Tracheophyta</taxon>
        <taxon>Spermatophyta</taxon>
        <taxon>Magnoliopsida</taxon>
        <taxon>Liliopsida</taxon>
        <taxon>Asparagales</taxon>
        <taxon>Orchidaceae</taxon>
        <taxon>Orchidoideae</taxon>
        <taxon>Orchideae</taxon>
        <taxon>Orchidinae</taxon>
        <taxon>Platanthera</taxon>
    </lineage>
</organism>
<evidence type="ECO:0000313" key="3">
    <source>
        <dbReference type="EMBL" id="KAK8943420.1"/>
    </source>
</evidence>
<evidence type="ECO:0000256" key="2">
    <source>
        <dbReference type="ARBA" id="ARBA00023242"/>
    </source>
</evidence>
<keyword evidence="4" id="KW-1185">Reference proteome</keyword>
<proteinExistence type="predicted"/>
<sequence length="112" mass="12559">MVNAANVEEIKESEYVDGFKASCTELLLVDKGNYREVVWDTASVLQEAFQCIRFLHQQIKVLSSAYMEARAESAMEQVWRVVAEGDLRRRGLCLVPVSSMLSAACTPASFEH</sequence>
<dbReference type="EMBL" id="JBBWWR010000018">
    <property type="protein sequence ID" value="KAK8943420.1"/>
    <property type="molecule type" value="Genomic_DNA"/>
</dbReference>
<dbReference type="PANTHER" id="PTHR16223">
    <property type="entry name" value="TRANSCRIPTION FACTOR BHLH83-RELATED"/>
    <property type="match status" value="1"/>
</dbReference>
<keyword evidence="2" id="KW-0539">Nucleus</keyword>
<dbReference type="PANTHER" id="PTHR16223:SF238">
    <property type="entry name" value="TRANSCRIPTION FACTOR BHLH114"/>
    <property type="match status" value="1"/>
</dbReference>
<comment type="subcellular location">
    <subcellularLocation>
        <location evidence="1">Nucleus</location>
    </subcellularLocation>
</comment>
<protein>
    <submittedName>
        <fullName evidence="3">Transcription factor bHLH123</fullName>
    </submittedName>
</protein>
<name>A0ABR2LJX7_9ASPA</name>
<reference evidence="3 4" key="1">
    <citation type="journal article" date="2022" name="Nat. Plants">
        <title>Genomes of leafy and leafless Platanthera orchids illuminate the evolution of mycoheterotrophy.</title>
        <authorList>
            <person name="Li M.H."/>
            <person name="Liu K.W."/>
            <person name="Li Z."/>
            <person name="Lu H.C."/>
            <person name="Ye Q.L."/>
            <person name="Zhang D."/>
            <person name="Wang J.Y."/>
            <person name="Li Y.F."/>
            <person name="Zhong Z.M."/>
            <person name="Liu X."/>
            <person name="Yu X."/>
            <person name="Liu D.K."/>
            <person name="Tu X.D."/>
            <person name="Liu B."/>
            <person name="Hao Y."/>
            <person name="Liao X.Y."/>
            <person name="Jiang Y.T."/>
            <person name="Sun W.H."/>
            <person name="Chen J."/>
            <person name="Chen Y.Q."/>
            <person name="Ai Y."/>
            <person name="Zhai J.W."/>
            <person name="Wu S.S."/>
            <person name="Zhou Z."/>
            <person name="Hsiao Y.Y."/>
            <person name="Wu W.L."/>
            <person name="Chen Y.Y."/>
            <person name="Lin Y.F."/>
            <person name="Hsu J.L."/>
            <person name="Li C.Y."/>
            <person name="Wang Z.W."/>
            <person name="Zhao X."/>
            <person name="Zhong W.Y."/>
            <person name="Ma X.K."/>
            <person name="Ma L."/>
            <person name="Huang J."/>
            <person name="Chen G.Z."/>
            <person name="Huang M.Z."/>
            <person name="Huang L."/>
            <person name="Peng D.H."/>
            <person name="Luo Y.B."/>
            <person name="Zou S.Q."/>
            <person name="Chen S.P."/>
            <person name="Lan S."/>
            <person name="Tsai W.C."/>
            <person name="Van de Peer Y."/>
            <person name="Liu Z.J."/>
        </authorList>
    </citation>
    <scope>NUCLEOTIDE SEQUENCE [LARGE SCALE GENOMIC DNA]</scope>
    <source>
        <strain evidence="3">Lor288</strain>
    </source>
</reference>